<gene>
    <name evidence="1" type="ORF">BAVI_14059</name>
</gene>
<evidence type="ECO:0000313" key="1">
    <source>
        <dbReference type="EMBL" id="ETI68133.1"/>
    </source>
</evidence>
<dbReference type="RefSeq" id="WP_024028995.1">
    <property type="nucleotide sequence ID" value="NZ_ALAN01000076.1"/>
</dbReference>
<reference evidence="1 2" key="1">
    <citation type="journal article" date="2014" name="Environ. Microbiol.">
        <title>The nitrate-ammonifying and nosZ-carrying bacterium Bacillus vireti is a potent source and sink for nitric and nitrous oxide under high nitrate conditions.</title>
        <authorList>
            <person name="Mania D."/>
            <person name="Heylen K."/>
            <person name="van Spanning R.J."/>
            <person name="Frostegard A."/>
        </authorList>
    </citation>
    <scope>NUCLEOTIDE SEQUENCE [LARGE SCALE GENOMIC DNA]</scope>
    <source>
        <strain evidence="1 2">LMG 21834</strain>
    </source>
</reference>
<keyword evidence="2" id="KW-1185">Reference proteome</keyword>
<sequence>MTTFKIQVPTEIVKNKEYSDKEFVLLAKLIQIYYRIPETQKSLTFGILHKDVMFYSGIKDNDTFKETLKGLYDKGAIKNKVETLPRKGGIEIILNEEVIPQMNKEGFFTQLSSEVLNKNIIDAVGHSGIRLLYFYKSYINSKTNKNHCYVAEETTAEILGMTKKTVIKYNKLLQKHKLLKIEKHESEHAYYTTKKGTESYLFTKYNNHYFIRYENIENFSEKSA</sequence>
<dbReference type="EMBL" id="ALAN01000076">
    <property type="protein sequence ID" value="ETI68133.1"/>
    <property type="molecule type" value="Genomic_DNA"/>
</dbReference>
<protein>
    <submittedName>
        <fullName evidence="1">Uncharacterized protein</fullName>
    </submittedName>
</protein>
<accession>A0AB94IMG5</accession>
<name>A0AB94IMG5_9BACI</name>
<comment type="caution">
    <text evidence="1">The sequence shown here is derived from an EMBL/GenBank/DDBJ whole genome shotgun (WGS) entry which is preliminary data.</text>
</comment>
<evidence type="ECO:0000313" key="2">
    <source>
        <dbReference type="Proteomes" id="UP000018877"/>
    </source>
</evidence>
<dbReference type="Proteomes" id="UP000018877">
    <property type="component" value="Unassembled WGS sequence"/>
</dbReference>
<organism evidence="1 2">
    <name type="scientific">Neobacillus vireti LMG 21834</name>
    <dbReference type="NCBI Taxonomy" id="1131730"/>
    <lineage>
        <taxon>Bacteria</taxon>
        <taxon>Bacillati</taxon>
        <taxon>Bacillota</taxon>
        <taxon>Bacilli</taxon>
        <taxon>Bacillales</taxon>
        <taxon>Bacillaceae</taxon>
        <taxon>Neobacillus</taxon>
    </lineage>
</organism>
<proteinExistence type="predicted"/>
<dbReference type="AlphaFoldDB" id="A0AB94IMG5"/>